<protein>
    <submittedName>
        <fullName evidence="1">Acyl-CoA thioesterase</fullName>
    </submittedName>
</protein>
<dbReference type="InterPro" id="IPR050563">
    <property type="entry name" value="4-hydroxybenzoyl-CoA_TE"/>
</dbReference>
<dbReference type="Pfam" id="PF13279">
    <property type="entry name" value="4HBT_2"/>
    <property type="match status" value="1"/>
</dbReference>
<dbReference type="OrthoDB" id="7204167at2"/>
<name>A0A4Q6XU72_9SPHN</name>
<dbReference type="Proteomes" id="UP000292085">
    <property type="component" value="Unassembled WGS sequence"/>
</dbReference>
<dbReference type="RefSeq" id="WP_130159091.1">
    <property type="nucleotide sequence ID" value="NZ_SGIS01000025.1"/>
</dbReference>
<dbReference type="PANTHER" id="PTHR31793:SF24">
    <property type="entry name" value="LONG-CHAIN ACYL-COA THIOESTERASE FADM"/>
    <property type="match status" value="1"/>
</dbReference>
<reference evidence="1 2" key="1">
    <citation type="submission" date="2019-02" db="EMBL/GenBank/DDBJ databases">
        <authorList>
            <person name="Li Y."/>
        </authorList>
    </citation>
    <scope>NUCLEOTIDE SEQUENCE [LARGE SCALE GENOMIC DNA]</scope>
    <source>
        <strain evidence="1 2">3-7</strain>
    </source>
</reference>
<evidence type="ECO:0000313" key="2">
    <source>
        <dbReference type="Proteomes" id="UP000292085"/>
    </source>
</evidence>
<dbReference type="GO" id="GO:0047617">
    <property type="term" value="F:fatty acyl-CoA hydrolase activity"/>
    <property type="evidence" value="ECO:0007669"/>
    <property type="project" value="TreeGrafter"/>
</dbReference>
<dbReference type="Gene3D" id="3.10.129.10">
    <property type="entry name" value="Hotdog Thioesterase"/>
    <property type="match status" value="1"/>
</dbReference>
<keyword evidence="2" id="KW-1185">Reference proteome</keyword>
<dbReference type="SUPFAM" id="SSF54637">
    <property type="entry name" value="Thioesterase/thiol ester dehydrase-isomerase"/>
    <property type="match status" value="1"/>
</dbReference>
<sequence length="142" mass="15598">MSFVLEMPVRFAHVDAAGIVFYPRYFEMLNATVEEWFAIRTGCGFAELHLHRRLGVPTLKIDTRFVAPSRLGDLLSIGLIVDQVGGSSCQVRYRVTSGAETRVEASAVLVCMNLDTGRPEAWPDDIRAGISTSDPVRITVAA</sequence>
<organism evidence="1 2">
    <name type="scientific">Sphingomonas populi</name>
    <dbReference type="NCBI Taxonomy" id="2484750"/>
    <lineage>
        <taxon>Bacteria</taxon>
        <taxon>Pseudomonadati</taxon>
        <taxon>Pseudomonadota</taxon>
        <taxon>Alphaproteobacteria</taxon>
        <taxon>Sphingomonadales</taxon>
        <taxon>Sphingomonadaceae</taxon>
        <taxon>Sphingomonas</taxon>
    </lineage>
</organism>
<proteinExistence type="predicted"/>
<dbReference type="InterPro" id="IPR029069">
    <property type="entry name" value="HotDog_dom_sf"/>
</dbReference>
<dbReference type="EMBL" id="SGIS01000025">
    <property type="protein sequence ID" value="RZF63521.1"/>
    <property type="molecule type" value="Genomic_DNA"/>
</dbReference>
<accession>A0A4Q6XU72</accession>
<gene>
    <name evidence="1" type="ORF">EWE75_15950</name>
</gene>
<dbReference type="PANTHER" id="PTHR31793">
    <property type="entry name" value="4-HYDROXYBENZOYL-COA THIOESTERASE FAMILY MEMBER"/>
    <property type="match status" value="1"/>
</dbReference>
<comment type="caution">
    <text evidence="1">The sequence shown here is derived from an EMBL/GenBank/DDBJ whole genome shotgun (WGS) entry which is preliminary data.</text>
</comment>
<evidence type="ECO:0000313" key="1">
    <source>
        <dbReference type="EMBL" id="RZF63521.1"/>
    </source>
</evidence>
<dbReference type="AlphaFoldDB" id="A0A4Q6XU72"/>
<dbReference type="CDD" id="cd00586">
    <property type="entry name" value="4HBT"/>
    <property type="match status" value="1"/>
</dbReference>